<sequence length="236" mass="24846">MFHKAAPARTLFAAIATVGLLSGCATRTAIVASDASIWNDKMAIIGIAVAPMPKGDTYKSGAQGFLDLAINAAAASDLTTHLESFDSRAFQQVQLQLADKLKARGLTVKIVPGVVDPAQYPEMSSSSKGKYIALRDYSALQRSDGIDRLLLLSLDQVGTSRTYFGFAPTSPPIAVAKASGQMVDLKTGKILWSTSSLRNQSVTPPWDQPPSYPNIDSAIATAIVGAGNAVVSDLAY</sequence>
<dbReference type="Gene3D" id="3.40.50.10610">
    <property type="entry name" value="ABC-type transport auxiliary lipoprotein component"/>
    <property type="match status" value="1"/>
</dbReference>
<reference evidence="1 2" key="1">
    <citation type="submission" date="2018-04" db="EMBL/GenBank/DDBJ databases">
        <title>Novel species isolated from glacier.</title>
        <authorList>
            <person name="Liu Q."/>
            <person name="Xin Y.-H."/>
        </authorList>
    </citation>
    <scope>NUCLEOTIDE SEQUENCE [LARGE SCALE GENOMIC DNA]</scope>
    <source>
        <strain evidence="1 2">GT1R17</strain>
    </source>
</reference>
<evidence type="ECO:0000313" key="2">
    <source>
        <dbReference type="Proteomes" id="UP000244248"/>
    </source>
</evidence>
<accession>A0A2T5MFH5</accession>
<keyword evidence="2" id="KW-1185">Reference proteome</keyword>
<comment type="caution">
    <text evidence="1">The sequence shown here is derived from an EMBL/GenBank/DDBJ whole genome shotgun (WGS) entry which is preliminary data.</text>
</comment>
<dbReference type="PROSITE" id="PS51257">
    <property type="entry name" value="PROKAR_LIPOPROTEIN"/>
    <property type="match status" value="1"/>
</dbReference>
<dbReference type="AlphaFoldDB" id="A0A2T5MFH5"/>
<proteinExistence type="predicted"/>
<name>A0A2T5MFH5_9GAMM</name>
<gene>
    <name evidence="1" type="ORF">CJD38_08085</name>
</gene>
<dbReference type="Proteomes" id="UP000244248">
    <property type="component" value="Unassembled WGS sequence"/>
</dbReference>
<protein>
    <submittedName>
        <fullName evidence="1">Uncharacterized protein</fullName>
    </submittedName>
</protein>
<evidence type="ECO:0000313" key="1">
    <source>
        <dbReference type="EMBL" id="PTU31299.1"/>
    </source>
</evidence>
<dbReference type="EMBL" id="QANS01000003">
    <property type="protein sequence ID" value="PTU31299.1"/>
    <property type="molecule type" value="Genomic_DNA"/>
</dbReference>
<organism evidence="1 2">
    <name type="scientific">Stenotrophobium rhamnosiphilum</name>
    <dbReference type="NCBI Taxonomy" id="2029166"/>
    <lineage>
        <taxon>Bacteria</taxon>
        <taxon>Pseudomonadati</taxon>
        <taxon>Pseudomonadota</taxon>
        <taxon>Gammaproteobacteria</taxon>
        <taxon>Nevskiales</taxon>
        <taxon>Nevskiaceae</taxon>
        <taxon>Stenotrophobium</taxon>
    </lineage>
</organism>